<name>A0A173LNR7_9ACTN</name>
<dbReference type="AlphaFoldDB" id="A0A173LNR7"/>
<reference evidence="1 2" key="1">
    <citation type="submission" date="2016-06" db="EMBL/GenBank/DDBJ databases">
        <title>Complete genome sequence of a saline-alkali tolerant type strain Dietzia timorensis ID05-A0528T.</title>
        <authorList>
            <person name="Wu X."/>
        </authorList>
    </citation>
    <scope>NUCLEOTIDE SEQUENCE [LARGE SCALE GENOMIC DNA]</scope>
    <source>
        <strain evidence="1 2">ID05-A0528</strain>
    </source>
</reference>
<protein>
    <submittedName>
        <fullName evidence="1">Uncharacterized protein</fullName>
    </submittedName>
</protein>
<sequence>MNTTNYVARVDVYTPRDENELVVIAIEAESADRSFEIRAPYESVSDYVVVNTDGVVVEGGIAAFGLDDRTLTFEFSSAAAGELGLPQSVALEVDGTEEEIASASTWITEMLEDVEARTA</sequence>
<keyword evidence="2" id="KW-1185">Reference proteome</keyword>
<evidence type="ECO:0000313" key="2">
    <source>
        <dbReference type="Proteomes" id="UP000186104"/>
    </source>
</evidence>
<dbReference type="KEGG" id="dtm:BJL86_2397"/>
<dbReference type="RefSeq" id="WP_067475850.1">
    <property type="nucleotide sequence ID" value="NZ_CP015961.1"/>
</dbReference>
<proteinExistence type="predicted"/>
<accession>A0A173LNR7</accession>
<gene>
    <name evidence="1" type="ORF">BJL86_2397</name>
</gene>
<organism evidence="1 2">
    <name type="scientific">Dietzia timorensis</name>
    <dbReference type="NCBI Taxonomy" id="499555"/>
    <lineage>
        <taxon>Bacteria</taxon>
        <taxon>Bacillati</taxon>
        <taxon>Actinomycetota</taxon>
        <taxon>Actinomycetes</taxon>
        <taxon>Mycobacteriales</taxon>
        <taxon>Dietziaceae</taxon>
        <taxon>Dietzia</taxon>
    </lineage>
</organism>
<dbReference type="Proteomes" id="UP000186104">
    <property type="component" value="Chromosome"/>
</dbReference>
<evidence type="ECO:0000313" key="1">
    <source>
        <dbReference type="EMBL" id="ANI93161.1"/>
    </source>
</evidence>
<dbReference type="EMBL" id="CP015961">
    <property type="protein sequence ID" value="ANI93161.1"/>
    <property type="molecule type" value="Genomic_DNA"/>
</dbReference>